<dbReference type="InterPro" id="IPR006500">
    <property type="entry name" value="Helicase_put_C_phage/plasmid"/>
</dbReference>
<dbReference type="InterPro" id="IPR045455">
    <property type="entry name" value="NrS-1_pol-like_helicase"/>
</dbReference>
<organism evidence="6 7">
    <name type="scientific">Paenibacillus terrae</name>
    <dbReference type="NCBI Taxonomy" id="159743"/>
    <lineage>
        <taxon>Bacteria</taxon>
        <taxon>Bacillati</taxon>
        <taxon>Bacillota</taxon>
        <taxon>Bacilli</taxon>
        <taxon>Bacillales</taxon>
        <taxon>Paenibacillaceae</taxon>
        <taxon>Paenibacillus</taxon>
    </lineage>
</organism>
<comment type="caution">
    <text evidence="6">The sequence shown here is derived from an EMBL/GenBank/DDBJ whole genome shotgun (WGS) entry which is preliminary data.</text>
</comment>
<dbReference type="InterPro" id="IPR051620">
    <property type="entry name" value="ORF904-like_C"/>
</dbReference>
<dbReference type="InterPro" id="IPR014015">
    <property type="entry name" value="Helicase_SF3_DNA-vir"/>
</dbReference>
<evidence type="ECO:0000256" key="1">
    <source>
        <dbReference type="ARBA" id="ARBA00022741"/>
    </source>
</evidence>
<evidence type="ECO:0000313" key="6">
    <source>
        <dbReference type="EMBL" id="KJD42680.1"/>
    </source>
</evidence>
<dbReference type="GO" id="GO:0004386">
    <property type="term" value="F:helicase activity"/>
    <property type="evidence" value="ECO:0007669"/>
    <property type="project" value="UniProtKB-KW"/>
</dbReference>
<dbReference type="PANTHER" id="PTHR35372">
    <property type="entry name" value="ATP BINDING PROTEIN-RELATED"/>
    <property type="match status" value="1"/>
</dbReference>
<dbReference type="AlphaFoldDB" id="A0A0D7WU34"/>
<dbReference type="Pfam" id="PF19263">
    <property type="entry name" value="DUF5906"/>
    <property type="match status" value="1"/>
</dbReference>
<dbReference type="Proteomes" id="UP000032534">
    <property type="component" value="Unassembled WGS sequence"/>
</dbReference>
<evidence type="ECO:0000313" key="7">
    <source>
        <dbReference type="Proteomes" id="UP000032534"/>
    </source>
</evidence>
<dbReference type="SUPFAM" id="SSF52540">
    <property type="entry name" value="P-loop containing nucleoside triphosphate hydrolases"/>
    <property type="match status" value="1"/>
</dbReference>
<keyword evidence="2" id="KW-0378">Hydrolase</keyword>
<dbReference type="Pfam" id="PF03288">
    <property type="entry name" value="Pox_D5"/>
    <property type="match status" value="1"/>
</dbReference>
<evidence type="ECO:0000256" key="2">
    <source>
        <dbReference type="ARBA" id="ARBA00022801"/>
    </source>
</evidence>
<dbReference type="PROSITE" id="PS51206">
    <property type="entry name" value="SF3_HELICASE_1"/>
    <property type="match status" value="1"/>
</dbReference>
<protein>
    <recommendedName>
        <fullName evidence="5">SF3 helicase domain-containing protein</fullName>
    </recommendedName>
</protein>
<dbReference type="Pfam" id="PF08706">
    <property type="entry name" value="D5_N"/>
    <property type="match status" value="1"/>
</dbReference>
<dbReference type="InterPro" id="IPR014818">
    <property type="entry name" value="Phage/plasmid_primase_P4_C"/>
</dbReference>
<dbReference type="Gene3D" id="3.40.50.300">
    <property type="entry name" value="P-loop containing nucleotide triphosphate hydrolases"/>
    <property type="match status" value="1"/>
</dbReference>
<dbReference type="SMART" id="SM00885">
    <property type="entry name" value="D5_N"/>
    <property type="match status" value="1"/>
</dbReference>
<keyword evidence="4" id="KW-0067">ATP-binding</keyword>
<keyword evidence="3" id="KW-0347">Helicase</keyword>
<dbReference type="EMBL" id="JTHP01000096">
    <property type="protein sequence ID" value="KJD42680.1"/>
    <property type="molecule type" value="Genomic_DNA"/>
</dbReference>
<dbReference type="InterPro" id="IPR027417">
    <property type="entry name" value="P-loop_NTPase"/>
</dbReference>
<proteinExistence type="predicted"/>
<dbReference type="InterPro" id="IPR004968">
    <property type="entry name" value="DNA_primase/NTPase_C"/>
</dbReference>
<accession>A0A0D7WU34</accession>
<sequence>MTIALQKHDDKHKYYTDQFTINGKQVDVRKNSNSKQVEAWIDGIWKPITKEDVDKQYRIQFEYSPYELEFSYNGGKTWWTYTDDKYMTDSERAYFKKEIAFFENWELEQRIEEEERKANDPEYQEWLAEQYEEWLAHEEEYYRSQSNSKLTSHVDIVDVFKRDDESAGENSPKSIEHNYMEYFEIHGTHKKFQPVWYAKDILDQHMKCFSDGTFLYRYDQGVYVNDGERHLEQLSVTLLDNEFRHSRIKEACYYIEAQSYIAGTQMNLLDDYINVKNGLLNWKTGELREHTPDRRSTIQFPVLYDPTANDPVMLQFIDSVLEQDTHATLFEMIGYFLIPTLEYEKIFLFTGTGSNGKSVLIKTIEAMIGKANISKVKIQDLEGDRSRFKIAELYGKVLNCFTDIPADALNSTGNLKVLASGEGLNAEKKGKDPFNFEPFCKLLFSANELPKSSDNSDGFFRRLMVFPFNRKFTDQQKDTKLIHKLTTPSALSTLLNYALGGLRRLEQQGGFSYSQTIKDQVKTYQMESDVIMLFIDEECQIESEASKQHESRIECKRLYAKYAAWCKQGGFKPETTIKFNKHIKEKLKDKIYRKKAKTISGSSVPFWFGIKI</sequence>
<name>A0A0D7WU34_9BACL</name>
<feature type="domain" description="SF3 helicase" evidence="5">
    <location>
        <begin position="324"/>
        <end position="481"/>
    </location>
</feature>
<keyword evidence="1" id="KW-0547">Nucleotide-binding</keyword>
<dbReference type="GO" id="GO:0016787">
    <property type="term" value="F:hydrolase activity"/>
    <property type="evidence" value="ECO:0007669"/>
    <property type="project" value="UniProtKB-KW"/>
</dbReference>
<keyword evidence="7" id="KW-1185">Reference proteome</keyword>
<dbReference type="PATRIC" id="fig|159743.3.peg.5966"/>
<dbReference type="GO" id="GO:0005524">
    <property type="term" value="F:ATP binding"/>
    <property type="evidence" value="ECO:0007669"/>
    <property type="project" value="UniProtKB-KW"/>
</dbReference>
<gene>
    <name evidence="6" type="ORF">QD47_26820</name>
</gene>
<evidence type="ECO:0000256" key="4">
    <source>
        <dbReference type="ARBA" id="ARBA00022840"/>
    </source>
</evidence>
<evidence type="ECO:0000259" key="5">
    <source>
        <dbReference type="PROSITE" id="PS51206"/>
    </source>
</evidence>
<reference evidence="6 7" key="1">
    <citation type="submission" date="2014-11" db="EMBL/GenBank/DDBJ databases">
        <title>Draft Genome Sequences of Paenibacillus polymyxa NRRL B-30509 and Paenibacillus terrae NRRL B-30644, Strains from a Poultry Environment that Produce Tridecaptin A and Paenicidins.</title>
        <authorList>
            <person name="van Belkum M.J."/>
            <person name="Lohans C.T."/>
            <person name="Vederas J.C."/>
        </authorList>
    </citation>
    <scope>NUCLEOTIDE SEQUENCE [LARGE SCALE GENOMIC DNA]</scope>
    <source>
        <strain evidence="6 7">NRRL B-30644</strain>
    </source>
</reference>
<dbReference type="PANTHER" id="PTHR35372:SF2">
    <property type="entry name" value="SF3 HELICASE DOMAIN-CONTAINING PROTEIN"/>
    <property type="match status" value="1"/>
</dbReference>
<dbReference type="NCBIfam" id="TIGR01613">
    <property type="entry name" value="primase_Cterm"/>
    <property type="match status" value="1"/>
</dbReference>
<evidence type="ECO:0000256" key="3">
    <source>
        <dbReference type="ARBA" id="ARBA00022806"/>
    </source>
</evidence>